<dbReference type="Proteomes" id="UP001150603">
    <property type="component" value="Unassembled WGS sequence"/>
</dbReference>
<evidence type="ECO:0000313" key="2">
    <source>
        <dbReference type="Proteomes" id="UP001150603"/>
    </source>
</evidence>
<organism evidence="1 2">
    <name type="scientific">Linderina macrospora</name>
    <dbReference type="NCBI Taxonomy" id="4868"/>
    <lineage>
        <taxon>Eukaryota</taxon>
        <taxon>Fungi</taxon>
        <taxon>Fungi incertae sedis</taxon>
        <taxon>Zoopagomycota</taxon>
        <taxon>Kickxellomycotina</taxon>
        <taxon>Kickxellomycetes</taxon>
        <taxon>Kickxellales</taxon>
        <taxon>Kickxellaceae</taxon>
        <taxon>Linderina</taxon>
    </lineage>
</organism>
<feature type="non-terminal residue" evidence="1">
    <location>
        <position position="1"/>
    </location>
</feature>
<reference evidence="1" key="1">
    <citation type="submission" date="2022-07" db="EMBL/GenBank/DDBJ databases">
        <title>Phylogenomic reconstructions and comparative analyses of Kickxellomycotina fungi.</title>
        <authorList>
            <person name="Reynolds N.K."/>
            <person name="Stajich J.E."/>
            <person name="Barry K."/>
            <person name="Grigoriev I.V."/>
            <person name="Crous P."/>
            <person name="Smith M.E."/>
        </authorList>
    </citation>
    <scope>NUCLEOTIDE SEQUENCE</scope>
    <source>
        <strain evidence="1">NRRL 5244</strain>
    </source>
</reference>
<sequence>DIILKVRKVSLQLSKLTFGDIFAPVLFAVRSHHVKLEPDFINIIMAMFVLEGIGRRLDPDSDILKVALPMLRTWLKAEAKSDLAWPKGKEIRMVSNWHLLRVWLYVEVREYIDRIRDWGNDDYEFFGRFAPFVTADSSIS</sequence>
<evidence type="ECO:0000313" key="1">
    <source>
        <dbReference type="EMBL" id="KAJ1930797.1"/>
    </source>
</evidence>
<protein>
    <submittedName>
        <fullName evidence="1">Uncharacterized protein</fullName>
    </submittedName>
</protein>
<proteinExistence type="predicted"/>
<keyword evidence="2" id="KW-1185">Reference proteome</keyword>
<accession>A0ACC1IYG0</accession>
<dbReference type="EMBL" id="JANBPW010006343">
    <property type="protein sequence ID" value="KAJ1930797.1"/>
    <property type="molecule type" value="Genomic_DNA"/>
</dbReference>
<comment type="caution">
    <text evidence="1">The sequence shown here is derived from an EMBL/GenBank/DDBJ whole genome shotgun (WGS) entry which is preliminary data.</text>
</comment>
<name>A0ACC1IYG0_9FUNG</name>
<gene>
    <name evidence="1" type="ORF">FBU59_006936</name>
</gene>